<name>D1AIN7_SEBTE</name>
<dbReference type="AlphaFoldDB" id="D1AIN7"/>
<keyword evidence="3" id="KW-1185">Reference proteome</keyword>
<protein>
    <recommendedName>
        <fullName evidence="1">HTH cro/C1-type domain-containing protein</fullName>
    </recommendedName>
</protein>
<dbReference type="RefSeq" id="WP_012861217.1">
    <property type="nucleotide sequence ID" value="NC_013517.1"/>
</dbReference>
<dbReference type="KEGG" id="str:Sterm_1763"/>
<dbReference type="eggNOG" id="COG3655">
    <property type="taxonomic scope" value="Bacteria"/>
</dbReference>
<feature type="domain" description="HTH cro/C1-type" evidence="1">
    <location>
        <begin position="5"/>
        <end position="71"/>
    </location>
</feature>
<dbReference type="InterPro" id="IPR001387">
    <property type="entry name" value="Cro/C1-type_HTH"/>
</dbReference>
<evidence type="ECO:0000313" key="2">
    <source>
        <dbReference type="EMBL" id="ACZ08621.1"/>
    </source>
</evidence>
<sequence length="74" mass="8744">MVNSNLNLLMAKKKIRSLSELERRLKSENLYISRQSLHKIYHSTALDNTRLDTVLKLLSFFNCSLEDLFIWSSR</sequence>
<dbReference type="EMBL" id="CP001739">
    <property type="protein sequence ID" value="ACZ08621.1"/>
    <property type="molecule type" value="Genomic_DNA"/>
</dbReference>
<dbReference type="Pfam" id="PF13443">
    <property type="entry name" value="HTH_26"/>
    <property type="match status" value="1"/>
</dbReference>
<proteinExistence type="predicted"/>
<accession>D1AIN7</accession>
<dbReference type="HOGENOM" id="CLU_066192_31_3_0"/>
<reference evidence="2 3" key="2">
    <citation type="journal article" date="2010" name="Stand. Genomic Sci.">
        <title>Complete genome sequence of Sebaldella termitidis type strain (NCTC 11300).</title>
        <authorList>
            <person name="Harmon-Smith M."/>
            <person name="Celia L."/>
            <person name="Chertkov O."/>
            <person name="Lapidus A."/>
            <person name="Copeland A."/>
            <person name="Glavina Del Rio T."/>
            <person name="Nolan M."/>
            <person name="Lucas S."/>
            <person name="Tice H."/>
            <person name="Cheng J.F."/>
            <person name="Han C."/>
            <person name="Detter J.C."/>
            <person name="Bruce D."/>
            <person name="Goodwin L."/>
            <person name="Pitluck S."/>
            <person name="Pati A."/>
            <person name="Liolios K."/>
            <person name="Ivanova N."/>
            <person name="Mavromatis K."/>
            <person name="Mikhailova N."/>
            <person name="Chen A."/>
            <person name="Palaniappan K."/>
            <person name="Land M."/>
            <person name="Hauser L."/>
            <person name="Chang Y.J."/>
            <person name="Jeffries C.D."/>
            <person name="Brettin T."/>
            <person name="Goker M."/>
            <person name="Beck B."/>
            <person name="Bristow J."/>
            <person name="Eisen J.A."/>
            <person name="Markowitz V."/>
            <person name="Hugenholtz P."/>
            <person name="Kyrpides N.C."/>
            <person name="Klenk H.P."/>
            <person name="Chen F."/>
        </authorList>
    </citation>
    <scope>NUCLEOTIDE SEQUENCE [LARGE SCALE GENOMIC DNA]</scope>
    <source>
        <strain evidence="3">ATCC 33386 / NCTC 11300</strain>
    </source>
</reference>
<evidence type="ECO:0000259" key="1">
    <source>
        <dbReference type="Pfam" id="PF13443"/>
    </source>
</evidence>
<reference evidence="3" key="1">
    <citation type="submission" date="2009-09" db="EMBL/GenBank/DDBJ databases">
        <title>The complete chromosome of Sebaldella termitidis ATCC 33386.</title>
        <authorList>
            <consortium name="US DOE Joint Genome Institute (JGI-PGF)"/>
            <person name="Lucas S."/>
            <person name="Copeland A."/>
            <person name="Lapidus A."/>
            <person name="Glavina del Rio T."/>
            <person name="Dalin E."/>
            <person name="Tice H."/>
            <person name="Bruce D."/>
            <person name="Goodwin L."/>
            <person name="Pitluck S."/>
            <person name="Kyrpides N."/>
            <person name="Mavromatis K."/>
            <person name="Ivanova N."/>
            <person name="Mikhailova N."/>
            <person name="Sims D."/>
            <person name="Meincke L."/>
            <person name="Brettin T."/>
            <person name="Detter J.C."/>
            <person name="Han C."/>
            <person name="Larimer F."/>
            <person name="Land M."/>
            <person name="Hauser L."/>
            <person name="Markowitz V."/>
            <person name="Cheng J.F."/>
            <person name="Hugenholtz P."/>
            <person name="Woyke T."/>
            <person name="Wu D."/>
            <person name="Eisen J.A."/>
        </authorList>
    </citation>
    <scope>NUCLEOTIDE SEQUENCE [LARGE SCALE GENOMIC DNA]</scope>
    <source>
        <strain evidence="3">ATCC 33386 / NCTC 11300</strain>
    </source>
</reference>
<dbReference type="Proteomes" id="UP000000845">
    <property type="component" value="Chromosome"/>
</dbReference>
<organism evidence="2 3">
    <name type="scientific">Sebaldella termitidis (strain ATCC 33386 / NCTC 11300)</name>
    <dbReference type="NCBI Taxonomy" id="526218"/>
    <lineage>
        <taxon>Bacteria</taxon>
        <taxon>Fusobacteriati</taxon>
        <taxon>Fusobacteriota</taxon>
        <taxon>Fusobacteriia</taxon>
        <taxon>Fusobacteriales</taxon>
        <taxon>Leptotrichiaceae</taxon>
        <taxon>Sebaldella</taxon>
    </lineage>
</organism>
<evidence type="ECO:0000313" key="3">
    <source>
        <dbReference type="Proteomes" id="UP000000845"/>
    </source>
</evidence>
<gene>
    <name evidence="2" type="ordered locus">Sterm_1763</name>
</gene>